<organism evidence="2 3">
    <name type="scientific">Limosilactobacillus reuteri</name>
    <name type="common">Lactobacillus reuteri</name>
    <dbReference type="NCBI Taxonomy" id="1598"/>
    <lineage>
        <taxon>Bacteria</taxon>
        <taxon>Bacillati</taxon>
        <taxon>Bacillota</taxon>
        <taxon>Bacilli</taxon>
        <taxon>Lactobacillales</taxon>
        <taxon>Lactobacillaceae</taxon>
        <taxon>Limosilactobacillus</taxon>
    </lineage>
</organism>
<gene>
    <name evidence="2" type="ORF">BJI45_00465</name>
</gene>
<protein>
    <recommendedName>
        <fullName evidence="4">Mobilization protein</fullName>
    </recommendedName>
</protein>
<feature type="compositionally biased region" description="Polar residues" evidence="1">
    <location>
        <begin position="371"/>
        <end position="394"/>
    </location>
</feature>
<name>A0AB36I528_LIMRT</name>
<comment type="caution">
    <text evidence="2">The sequence shown here is derived from an EMBL/GenBank/DDBJ whole genome shotgun (WGS) entry which is preliminary data.</text>
</comment>
<evidence type="ECO:0008006" key="4">
    <source>
        <dbReference type="Google" id="ProtNLM"/>
    </source>
</evidence>
<accession>A0AB36I528</accession>
<evidence type="ECO:0000313" key="2">
    <source>
        <dbReference type="EMBL" id="OJI11720.1"/>
    </source>
</evidence>
<evidence type="ECO:0000313" key="3">
    <source>
        <dbReference type="Proteomes" id="UP000184174"/>
    </source>
</evidence>
<proteinExistence type="predicted"/>
<feature type="region of interest" description="Disordered" evidence="1">
    <location>
        <begin position="366"/>
        <end position="425"/>
    </location>
</feature>
<dbReference type="EMBL" id="MKQH01000006">
    <property type="protein sequence ID" value="OJI11720.1"/>
    <property type="molecule type" value="Genomic_DNA"/>
</dbReference>
<dbReference type="Proteomes" id="UP000184174">
    <property type="component" value="Unassembled WGS sequence"/>
</dbReference>
<sequence length="425" mass="49232">MVVLMSNACKSSYGRLTYIFNQPAHCIDKTSHRVLCCSGNNIKMLHAPDGSITPLQSGTYLEKQFHQSLKKAFNPKRQYQCQSIIFSFSNSEFDTNNIKNQSAQALQIVQGYVHKFFDEAQSVSAVQVDGVGGKLHVHLIINTVKTTGKTIPTSRFTVTKMRSDFNQYMNDNFERITGRQWHNPMEHHQERKDVNNLQTRSAWQQQLKKNIKSIKTEVTNVKDFLTRLAKNGITITERRHGQSWTYHGTIKTAHGPKKISARDFYQRIDPKTGAVLRTRGLGRDYTKESLELYWQKQAQKEAQPEQKYHHHGKEVTNHDRIKQSEGREQLQKVKTLAAEARATTEHHRELQQLTLQQLRAAEAEEKRQQQSIKRQVGQVNLRQSNTRYNQSISEQARLRKRKEERLKAKQRTAQQSRSKDDGPEL</sequence>
<evidence type="ECO:0000256" key="1">
    <source>
        <dbReference type="SAM" id="MobiDB-lite"/>
    </source>
</evidence>
<feature type="region of interest" description="Disordered" evidence="1">
    <location>
        <begin position="301"/>
        <end position="330"/>
    </location>
</feature>
<reference evidence="2 3" key="1">
    <citation type="submission" date="2016-10" db="EMBL/GenBank/DDBJ databases">
        <title>Genome sequence of Lactobacillus reuteri 121, a source of glucan and fructan exopolysaccharides.</title>
        <authorList>
            <person name="Gangoiti J."/>
            <person name="Lammerts Van Bueren A."/>
            <person name="Dijkhuizen L."/>
        </authorList>
    </citation>
    <scope>NUCLEOTIDE SEQUENCE [LARGE SCALE GENOMIC DNA]</scope>
    <source>
        <strain evidence="2 3">121</strain>
    </source>
</reference>
<dbReference type="AlphaFoldDB" id="A0AB36I528"/>